<reference evidence="1" key="1">
    <citation type="submission" date="2022-08" db="EMBL/GenBank/DDBJ databases">
        <authorList>
            <consortium name="DOE Joint Genome Institute"/>
            <person name="Min B."/>
            <person name="Sierra-Patev S."/>
            <person name="Naranjo-Ortiz M."/>
            <person name="Looney B."/>
            <person name="Konkel Z."/>
            <person name="Slot J.C."/>
            <person name="Sakamoto Y."/>
            <person name="Steenwyk J.L."/>
            <person name="Rokas A."/>
            <person name="Carro J."/>
            <person name="Camarero S."/>
            <person name="Ferreira P."/>
            <person name="Molpeceres G."/>
            <person name="Ruiz-duenas F.J."/>
            <person name="Serrano A."/>
            <person name="Henrissat B."/>
            <person name="Drula E."/>
            <person name="Hughes K.W."/>
            <person name="Mata J.L."/>
            <person name="Ishikawa N.K."/>
            <person name="Vargas-Isla R."/>
            <person name="Ushijima S."/>
            <person name="Smith C.A."/>
            <person name="Ahrendt S."/>
            <person name="Andreopoulos W."/>
            <person name="He G."/>
            <person name="LaButti K."/>
            <person name="Lipzen A."/>
            <person name="Ng V."/>
            <person name="Riley R."/>
            <person name="Sandor L."/>
            <person name="Barry K."/>
            <person name="Martinez A.T."/>
            <person name="Xiao Y."/>
            <person name="Gibbons J.G."/>
            <person name="Terashima K."/>
            <person name="Hibbett D.S."/>
            <person name="Grigoriev I.V."/>
        </authorList>
    </citation>
    <scope>NUCLEOTIDE SEQUENCE</scope>
    <source>
        <strain evidence="1">ET3784</strain>
    </source>
</reference>
<proteinExistence type="predicted"/>
<dbReference type="AlphaFoldDB" id="A0AA38MW67"/>
<comment type="caution">
    <text evidence="1">The sequence shown here is derived from an EMBL/GenBank/DDBJ whole genome shotgun (WGS) entry which is preliminary data.</text>
</comment>
<protein>
    <recommendedName>
        <fullName evidence="3">EF-hand domain-containing protein</fullName>
    </recommendedName>
</protein>
<keyword evidence="2" id="KW-1185">Reference proteome</keyword>
<name>A0AA38MW67_9AGAR</name>
<dbReference type="SUPFAM" id="SSF47473">
    <property type="entry name" value="EF-hand"/>
    <property type="match status" value="1"/>
</dbReference>
<dbReference type="EMBL" id="JANVFO010000009">
    <property type="protein sequence ID" value="KAJ3735434.1"/>
    <property type="molecule type" value="Genomic_DNA"/>
</dbReference>
<dbReference type="Proteomes" id="UP001176059">
    <property type="component" value="Unassembled WGS sequence"/>
</dbReference>
<sequence>MISLLDDDGGISESFEKCLKQIFAKYCTPKLTLPLAGDLPSNACLDSTGLHAWALDTNGEPFSEDTKEEILQFMDVTDEGDLTFKGFLQVYQLQTENDEEETWRDLVSPPAFNTTSLSATSVLVEAWL</sequence>
<reference evidence="1" key="2">
    <citation type="journal article" date="2023" name="Proc. Natl. Acad. Sci. U.S.A.">
        <title>A global phylogenomic analysis of the shiitake genus Lentinula.</title>
        <authorList>
            <person name="Sierra-Patev S."/>
            <person name="Min B."/>
            <person name="Naranjo-Ortiz M."/>
            <person name="Looney B."/>
            <person name="Konkel Z."/>
            <person name="Slot J.C."/>
            <person name="Sakamoto Y."/>
            <person name="Steenwyk J.L."/>
            <person name="Rokas A."/>
            <person name="Carro J."/>
            <person name="Camarero S."/>
            <person name="Ferreira P."/>
            <person name="Molpeceres G."/>
            <person name="Ruiz-Duenas F.J."/>
            <person name="Serrano A."/>
            <person name="Henrissat B."/>
            <person name="Drula E."/>
            <person name="Hughes K.W."/>
            <person name="Mata J.L."/>
            <person name="Ishikawa N.K."/>
            <person name="Vargas-Isla R."/>
            <person name="Ushijima S."/>
            <person name="Smith C.A."/>
            <person name="Donoghue J."/>
            <person name="Ahrendt S."/>
            <person name="Andreopoulos W."/>
            <person name="He G."/>
            <person name="LaButti K."/>
            <person name="Lipzen A."/>
            <person name="Ng V."/>
            <person name="Riley R."/>
            <person name="Sandor L."/>
            <person name="Barry K."/>
            <person name="Martinez A.T."/>
            <person name="Xiao Y."/>
            <person name="Gibbons J.G."/>
            <person name="Terashima K."/>
            <person name="Grigoriev I.V."/>
            <person name="Hibbett D."/>
        </authorList>
    </citation>
    <scope>NUCLEOTIDE SEQUENCE</scope>
    <source>
        <strain evidence="1">ET3784</strain>
    </source>
</reference>
<gene>
    <name evidence="1" type="ORF">DFJ43DRAFT_1057473</name>
</gene>
<evidence type="ECO:0000313" key="1">
    <source>
        <dbReference type="EMBL" id="KAJ3735434.1"/>
    </source>
</evidence>
<dbReference type="Gene3D" id="1.10.238.10">
    <property type="entry name" value="EF-hand"/>
    <property type="match status" value="1"/>
</dbReference>
<dbReference type="InterPro" id="IPR011992">
    <property type="entry name" value="EF-hand-dom_pair"/>
</dbReference>
<organism evidence="1 2">
    <name type="scientific">Lentinula guzmanii</name>
    <dbReference type="NCBI Taxonomy" id="2804957"/>
    <lineage>
        <taxon>Eukaryota</taxon>
        <taxon>Fungi</taxon>
        <taxon>Dikarya</taxon>
        <taxon>Basidiomycota</taxon>
        <taxon>Agaricomycotina</taxon>
        <taxon>Agaricomycetes</taxon>
        <taxon>Agaricomycetidae</taxon>
        <taxon>Agaricales</taxon>
        <taxon>Marasmiineae</taxon>
        <taxon>Omphalotaceae</taxon>
        <taxon>Lentinula</taxon>
    </lineage>
</organism>
<accession>A0AA38MW67</accession>
<evidence type="ECO:0008006" key="3">
    <source>
        <dbReference type="Google" id="ProtNLM"/>
    </source>
</evidence>
<evidence type="ECO:0000313" key="2">
    <source>
        <dbReference type="Proteomes" id="UP001176059"/>
    </source>
</evidence>